<dbReference type="RefSeq" id="WP_069127182.1">
    <property type="nucleotide sequence ID" value="NZ_MARB01000023.1"/>
</dbReference>
<protein>
    <recommendedName>
        <fullName evidence="2">Flavinylation-associated cytochrome domain-containing protein</fullName>
    </recommendedName>
</protein>
<dbReference type="OrthoDB" id="5363112at2"/>
<feature type="transmembrane region" description="Helical" evidence="1">
    <location>
        <begin position="12"/>
        <end position="30"/>
    </location>
</feature>
<evidence type="ECO:0000256" key="1">
    <source>
        <dbReference type="SAM" id="Phobius"/>
    </source>
</evidence>
<dbReference type="InterPro" id="IPR025517">
    <property type="entry name" value="DUF4405"/>
</dbReference>
<dbReference type="Pfam" id="PF14358">
    <property type="entry name" value="DUF4405"/>
    <property type="match status" value="1"/>
</dbReference>
<keyword evidence="1" id="KW-0812">Transmembrane</keyword>
<dbReference type="EMBL" id="MARB01000023">
    <property type="protein sequence ID" value="ODJ86385.1"/>
    <property type="molecule type" value="Genomic_DNA"/>
</dbReference>
<feature type="transmembrane region" description="Helical" evidence="1">
    <location>
        <begin position="42"/>
        <end position="59"/>
    </location>
</feature>
<evidence type="ECO:0000313" key="3">
    <source>
        <dbReference type="EMBL" id="ODJ86385.1"/>
    </source>
</evidence>
<reference evidence="3 4" key="1">
    <citation type="submission" date="2016-06" db="EMBL/GenBank/DDBJ databases">
        <title>Genome sequence of endosymbiont of Candidatus Endolucinida thiodiazotropha.</title>
        <authorList>
            <person name="Poehlein A."/>
            <person name="Koenig S."/>
            <person name="Heiden S.E."/>
            <person name="Thuermer A."/>
            <person name="Voget S."/>
            <person name="Daniel R."/>
            <person name="Markert S."/>
            <person name="Gros O."/>
            <person name="Schweder T."/>
        </authorList>
    </citation>
    <scope>NUCLEOTIDE SEQUENCE [LARGE SCALE GENOMIC DNA]</scope>
    <source>
        <strain evidence="3 4">COS</strain>
    </source>
</reference>
<accession>A0A7Z0VIT6</accession>
<dbReference type="AlphaFoldDB" id="A0A7Z0VIT6"/>
<comment type="caution">
    <text evidence="3">The sequence shown here is derived from an EMBL/GenBank/DDBJ whole genome shotgun (WGS) entry which is preliminary data.</text>
</comment>
<gene>
    <name evidence="3" type="ORF">CODIS_34450</name>
</gene>
<sequence>MNRINTRQWSTPIIIGTGIFVAISGVLMFLGVHNPIEQAHEWIGLAFAFAIVLHILNHWPAFKNYFTQRQAVTIVGAVAMATSVFIGSSMTQTGSNPMISMIRSYESAPLTEVAPLLDEPADGVMARFEAAGFSVGDTDMSIAQIAAANGADPKALMRILFN</sequence>
<keyword evidence="1" id="KW-1133">Transmembrane helix</keyword>
<dbReference type="Proteomes" id="UP000094769">
    <property type="component" value="Unassembled WGS sequence"/>
</dbReference>
<name>A0A7Z0VIT6_9GAMM</name>
<evidence type="ECO:0000259" key="2">
    <source>
        <dbReference type="Pfam" id="PF14358"/>
    </source>
</evidence>
<proteinExistence type="predicted"/>
<keyword evidence="1" id="KW-0472">Membrane</keyword>
<keyword evidence="4" id="KW-1185">Reference proteome</keyword>
<feature type="domain" description="Flavinylation-associated cytochrome" evidence="2">
    <location>
        <begin position="11"/>
        <end position="59"/>
    </location>
</feature>
<evidence type="ECO:0000313" key="4">
    <source>
        <dbReference type="Proteomes" id="UP000094769"/>
    </source>
</evidence>
<organism evidence="3 4">
    <name type="scientific">Candidatus Thiodiazotropha endolucinida</name>
    <dbReference type="NCBI Taxonomy" id="1655433"/>
    <lineage>
        <taxon>Bacteria</taxon>
        <taxon>Pseudomonadati</taxon>
        <taxon>Pseudomonadota</taxon>
        <taxon>Gammaproteobacteria</taxon>
        <taxon>Chromatiales</taxon>
        <taxon>Sedimenticolaceae</taxon>
        <taxon>Candidatus Thiodiazotropha</taxon>
    </lineage>
</organism>
<feature type="transmembrane region" description="Helical" evidence="1">
    <location>
        <begin position="71"/>
        <end position="90"/>
    </location>
</feature>